<evidence type="ECO:0000313" key="4">
    <source>
        <dbReference type="EMBL" id="PSL47422.1"/>
    </source>
</evidence>
<evidence type="ECO:0000259" key="3">
    <source>
        <dbReference type="Pfam" id="PF20041"/>
    </source>
</evidence>
<feature type="region of interest" description="Disordered" evidence="1">
    <location>
        <begin position="1048"/>
        <end position="1085"/>
    </location>
</feature>
<gene>
    <name evidence="4" type="ORF">CLV51_102269</name>
</gene>
<reference evidence="4 5" key="1">
    <citation type="submission" date="2018-03" db="EMBL/GenBank/DDBJ databases">
        <title>Genomic Encyclopedia of Archaeal and Bacterial Type Strains, Phase II (KMG-II): from individual species to whole genera.</title>
        <authorList>
            <person name="Goeker M."/>
        </authorList>
    </citation>
    <scope>NUCLEOTIDE SEQUENCE [LARGE SCALE GENOMIC DNA]</scope>
    <source>
        <strain evidence="4 5">DSM 24859</strain>
    </source>
</reference>
<feature type="domain" description="DUF6443" evidence="3">
    <location>
        <begin position="64"/>
        <end position="196"/>
    </location>
</feature>
<keyword evidence="2" id="KW-0732">Signal</keyword>
<dbReference type="InterPro" id="IPR039380">
    <property type="entry name" value="Toxin-ParB-like"/>
</dbReference>
<feature type="signal peptide" evidence="2">
    <location>
        <begin position="1"/>
        <end position="26"/>
    </location>
</feature>
<feature type="compositionally biased region" description="Polar residues" evidence="1">
    <location>
        <begin position="1048"/>
        <end position="1072"/>
    </location>
</feature>
<proteinExistence type="predicted"/>
<dbReference type="InterPro" id="IPR045619">
    <property type="entry name" value="DUF6443"/>
</dbReference>
<name>A0A2P8HMH6_CHINA</name>
<evidence type="ECO:0000256" key="2">
    <source>
        <dbReference type="SAM" id="SignalP"/>
    </source>
</evidence>
<dbReference type="EMBL" id="PYAW01000002">
    <property type="protein sequence ID" value="PSL47422.1"/>
    <property type="molecule type" value="Genomic_DNA"/>
</dbReference>
<sequence>MLNIYLNIKKISGVLLGIVYASSLTAQNLPGNSTRPGATPVIPQSAYTNGTINYVRAWEPSMPTTDTAIVTAGSRTVAEVKQTTQYFDGLGRPLQTVSKKISPQGVDMVTPVIYDPFGREQFKYLPYAQQSGNTNDGKFKTDPFNSQQTFYQNAVLNPGVKGESIFYSQVEYEASPLNRVLKTYSPGNNWASSGGNRPVIQDYQVNTAGDGVRVWDMPATGITPVSTRSYDPGQLYKNVSTDERGYRVVAFKDKEGRAVMNRVELGSQVADGHNNWLCTYYVYDDLGNLRCVIPPKAVELIKSNWTLTPDVVKELCFLYRYDGRNRMIVKKIPGADSTELVYDIRDRLVFSRDGNLRTGTTPQWLVTFYDALNRPSMTALYNSGATKDALQTSMNTAANSQTIGYTFPGIADLVVATHDRPVYQATKSISIESGFDSGTNGVFDALIDPNTTEGQTTITATNPLPGISSNDLTPLTYTYYNDYSFAGAQSYQSGDFGKPQAGSNPYAELLTGISNMTSGMVTGTKVRVLGTDKWLTTTTYYTDKGRVAQVIADNVGGGQDVVTNLYNFNGKLLSNYLRHKNPRSGATPQTMVLTMLAYDDAGRLTQVTKQLNDDASTQRLIAANTYDELGQLKNKSLGVIGSTPLETLNYEYNIRGSLTGINKGFVNTAGSTGNWFGQELNYDDGFQQNQYNGNIAGIKWKSKSDGISRAYGYSYDEANRIKIADFSQQNSGSTTWTNDKMDFSVSGLTYDANGNIGTMNQKGMKGVTSATIDQLTYTYLPSSNKLQGVADQANDPSSTLGDFKEINGTGNNDYLYDLNGNLTSDANKNITAISYNHLNLPLNITISGKGAIQYKYDAAGNKLEKVVTDNTITPAKITTTDYIGGFVYQNDTLQFAGHEEGRIRATYKTGQPIAYVYDYFVKDHLGNVRMILTEQSDFSMYAATMETSKAATENALFSNIEATRVNKPVGYPQDNSAGDNAFVAKLNVNSGGNKIGPSLVLRVMAGDTVQISAKAFYKSLSPQDTKQAAPIEDMIASLANVFATSTNQGSVHASSTNGQQSPFSSNFTNNDYQRLKDKDPNQNKTDKPKAYLNFVLFDDQFNLVDNNSGVKQVQGDPDNLQSLATDKMPITKSGFLYVYTSNESPQDVFFDNIILGQSTGPILEETHYYPFGLTMAGISSNALKGANYPENRKKYNGIEYTNELDLDIYDAQLRNLDPQIGRWNQIDPKMEKMEMWSPYASNYDNPIRYNDFLGDEPGPGDPEKQYGLVTGREYTLTTPSGFGSSLKYAAQYAAGIVNEFVAGVNQNLNPVYAAGNGAQALVTGKDLQTGHAMSGVDASISILSSIPIGKAFQIGGKLLTSAEGMVARMGEQATGNSLQGAVAKEGVLQSQVLEYAKTNGIYSGQKSLNSISIVGNYLTQMKEGVFNTEQGAAGFIDKGKTIITDGNHRMNAAIQYTLETGDNKFVQSLIQNGNFTHANPAQYGVKVYNLPVKPIK</sequence>
<protein>
    <submittedName>
        <fullName evidence="4">RHS repeat-associated protein</fullName>
    </submittedName>
</protein>
<dbReference type="OrthoDB" id="976756at2"/>
<evidence type="ECO:0000256" key="1">
    <source>
        <dbReference type="SAM" id="MobiDB-lite"/>
    </source>
</evidence>
<dbReference type="RefSeq" id="WP_106527872.1">
    <property type="nucleotide sequence ID" value="NZ_PYAW01000002.1"/>
</dbReference>
<dbReference type="Gene3D" id="2.180.10.10">
    <property type="entry name" value="RHS repeat-associated core"/>
    <property type="match status" value="2"/>
</dbReference>
<feature type="compositionally biased region" description="Basic and acidic residues" evidence="1">
    <location>
        <begin position="1073"/>
        <end position="1085"/>
    </location>
</feature>
<keyword evidence="5" id="KW-1185">Reference proteome</keyword>
<accession>A0A2P8HMH6</accession>
<organism evidence="4 5">
    <name type="scientific">Chitinophaga niastensis</name>
    <dbReference type="NCBI Taxonomy" id="536980"/>
    <lineage>
        <taxon>Bacteria</taxon>
        <taxon>Pseudomonadati</taxon>
        <taxon>Bacteroidota</taxon>
        <taxon>Chitinophagia</taxon>
        <taxon>Chitinophagales</taxon>
        <taxon>Chitinophagaceae</taxon>
        <taxon>Chitinophaga</taxon>
    </lineage>
</organism>
<dbReference type="Pfam" id="PF20041">
    <property type="entry name" value="DUF6443"/>
    <property type="match status" value="1"/>
</dbReference>
<dbReference type="InterPro" id="IPR022385">
    <property type="entry name" value="Rhs_assc_core"/>
</dbReference>
<feature type="chain" id="PRO_5015129713" evidence="2">
    <location>
        <begin position="27"/>
        <end position="1496"/>
    </location>
</feature>
<dbReference type="CDD" id="cd16392">
    <property type="entry name" value="toxin-ParB"/>
    <property type="match status" value="1"/>
</dbReference>
<dbReference type="Proteomes" id="UP000240971">
    <property type="component" value="Unassembled WGS sequence"/>
</dbReference>
<evidence type="ECO:0000313" key="5">
    <source>
        <dbReference type="Proteomes" id="UP000240971"/>
    </source>
</evidence>
<comment type="caution">
    <text evidence="4">The sequence shown here is derived from an EMBL/GenBank/DDBJ whole genome shotgun (WGS) entry which is preliminary data.</text>
</comment>
<dbReference type="NCBIfam" id="TIGR03696">
    <property type="entry name" value="Rhs_assc_core"/>
    <property type="match status" value="1"/>
</dbReference>